<gene>
    <name evidence="9" type="ORF">FSB_LOCUS48925</name>
</gene>
<dbReference type="Gene3D" id="4.10.60.10">
    <property type="entry name" value="Zinc finger, CCHC-type"/>
    <property type="match status" value="1"/>
</dbReference>
<dbReference type="InterPro" id="IPR012337">
    <property type="entry name" value="RNaseH-like_sf"/>
</dbReference>
<feature type="region of interest" description="Disordered" evidence="6">
    <location>
        <begin position="619"/>
        <end position="639"/>
    </location>
</feature>
<dbReference type="InterPro" id="IPR054722">
    <property type="entry name" value="PolX-like_BBD"/>
</dbReference>
<dbReference type="Pfam" id="PF14223">
    <property type="entry name" value="Retrotran_gag_2"/>
    <property type="match status" value="1"/>
</dbReference>
<keyword evidence="3" id="KW-0064">Aspartyl protease</keyword>
<dbReference type="PANTHER" id="PTHR42648:SF28">
    <property type="entry name" value="TRANSPOSON-ENCODED PROTEIN WITH RIBONUCLEASE H-LIKE AND RETROVIRUS ZINC FINGER-LIKE DOMAINS"/>
    <property type="match status" value="1"/>
</dbReference>
<dbReference type="GO" id="GO:0015074">
    <property type="term" value="P:DNA integration"/>
    <property type="evidence" value="ECO:0007669"/>
    <property type="project" value="InterPro"/>
</dbReference>
<protein>
    <recommendedName>
        <fullName evidence="10">Integrase catalytic domain-containing protein</fullName>
    </recommendedName>
</protein>
<evidence type="ECO:0000256" key="2">
    <source>
        <dbReference type="ARBA" id="ARBA00022723"/>
    </source>
</evidence>
<dbReference type="InterPro" id="IPR001584">
    <property type="entry name" value="Integrase_cat-core"/>
</dbReference>
<keyword evidence="2" id="KW-0479">Metal-binding</keyword>
<dbReference type="Pfam" id="PF07727">
    <property type="entry name" value="RVT_2"/>
    <property type="match status" value="1"/>
</dbReference>
<evidence type="ECO:0000256" key="4">
    <source>
        <dbReference type="ARBA" id="ARBA00022801"/>
    </source>
</evidence>
<dbReference type="Pfam" id="PF13976">
    <property type="entry name" value="gag_pre-integrs"/>
    <property type="match status" value="1"/>
</dbReference>
<evidence type="ECO:0008006" key="10">
    <source>
        <dbReference type="Google" id="ProtNLM"/>
    </source>
</evidence>
<feature type="domain" description="Integrase catalytic" evidence="8">
    <location>
        <begin position="415"/>
        <end position="584"/>
    </location>
</feature>
<dbReference type="InterPro" id="IPR036875">
    <property type="entry name" value="Znf_CCHC_sf"/>
</dbReference>
<dbReference type="Pfam" id="PF22936">
    <property type="entry name" value="Pol_BBD"/>
    <property type="match status" value="1"/>
</dbReference>
<dbReference type="GO" id="GO:0008270">
    <property type="term" value="F:zinc ion binding"/>
    <property type="evidence" value="ECO:0007669"/>
    <property type="project" value="UniProtKB-KW"/>
</dbReference>
<dbReference type="AlphaFoldDB" id="A0A2N9IAD6"/>
<feature type="domain" description="CCHC-type" evidence="7">
    <location>
        <begin position="207"/>
        <end position="222"/>
    </location>
</feature>
<dbReference type="SMART" id="SM00343">
    <property type="entry name" value="ZnF_C2HC"/>
    <property type="match status" value="1"/>
</dbReference>
<dbReference type="PROSITE" id="PS50158">
    <property type="entry name" value="ZF_CCHC"/>
    <property type="match status" value="1"/>
</dbReference>
<dbReference type="PANTHER" id="PTHR42648">
    <property type="entry name" value="TRANSPOSASE, PUTATIVE-RELATED"/>
    <property type="match status" value="1"/>
</dbReference>
<keyword evidence="4" id="KW-0378">Hydrolase</keyword>
<evidence type="ECO:0000259" key="8">
    <source>
        <dbReference type="PROSITE" id="PS50994"/>
    </source>
</evidence>
<dbReference type="InterPro" id="IPR039537">
    <property type="entry name" value="Retrotran_Ty1/copia-like"/>
</dbReference>
<feature type="compositionally biased region" description="Basic and acidic residues" evidence="6">
    <location>
        <begin position="165"/>
        <end position="174"/>
    </location>
</feature>
<dbReference type="GO" id="GO:0004190">
    <property type="term" value="F:aspartic-type endopeptidase activity"/>
    <property type="evidence" value="ECO:0007669"/>
    <property type="project" value="UniProtKB-KW"/>
</dbReference>
<keyword evidence="5" id="KW-0863">Zinc-finger</keyword>
<evidence type="ECO:0000259" key="7">
    <source>
        <dbReference type="PROSITE" id="PS50158"/>
    </source>
</evidence>
<reference evidence="9" key="1">
    <citation type="submission" date="2018-02" db="EMBL/GenBank/DDBJ databases">
        <authorList>
            <person name="Cohen D.B."/>
            <person name="Kent A.D."/>
        </authorList>
    </citation>
    <scope>NUCLEOTIDE SEQUENCE</scope>
</reference>
<evidence type="ECO:0000256" key="1">
    <source>
        <dbReference type="ARBA" id="ARBA00022670"/>
    </source>
</evidence>
<feature type="region of interest" description="Disordered" evidence="6">
    <location>
        <begin position="165"/>
        <end position="201"/>
    </location>
</feature>
<dbReference type="PROSITE" id="PS50994">
    <property type="entry name" value="INTEGRASE"/>
    <property type="match status" value="1"/>
</dbReference>
<dbReference type="Gene3D" id="3.30.420.10">
    <property type="entry name" value="Ribonuclease H-like superfamily/Ribonuclease H"/>
    <property type="match status" value="1"/>
</dbReference>
<dbReference type="InterPro" id="IPR001878">
    <property type="entry name" value="Znf_CCHC"/>
</dbReference>
<keyword evidence="1" id="KW-0645">Protease</keyword>
<organism evidence="9">
    <name type="scientific">Fagus sylvatica</name>
    <name type="common">Beechnut</name>
    <dbReference type="NCBI Taxonomy" id="28930"/>
    <lineage>
        <taxon>Eukaryota</taxon>
        <taxon>Viridiplantae</taxon>
        <taxon>Streptophyta</taxon>
        <taxon>Embryophyta</taxon>
        <taxon>Tracheophyta</taxon>
        <taxon>Spermatophyta</taxon>
        <taxon>Magnoliopsida</taxon>
        <taxon>eudicotyledons</taxon>
        <taxon>Gunneridae</taxon>
        <taxon>Pentapetalae</taxon>
        <taxon>rosids</taxon>
        <taxon>fabids</taxon>
        <taxon>Fagales</taxon>
        <taxon>Fagaceae</taxon>
        <taxon>Fagus</taxon>
    </lineage>
</organism>
<dbReference type="Pfam" id="PF00098">
    <property type="entry name" value="zf-CCHC"/>
    <property type="match status" value="1"/>
</dbReference>
<dbReference type="CDD" id="cd09272">
    <property type="entry name" value="RNase_HI_RT_Ty1"/>
    <property type="match status" value="1"/>
</dbReference>
<proteinExistence type="predicted"/>
<dbReference type="InterPro" id="IPR025724">
    <property type="entry name" value="GAG-pre-integrase_dom"/>
</dbReference>
<evidence type="ECO:0000256" key="3">
    <source>
        <dbReference type="ARBA" id="ARBA00022750"/>
    </source>
</evidence>
<name>A0A2N9IAD6_FAGSY</name>
<dbReference type="InterPro" id="IPR036397">
    <property type="entry name" value="RNaseH_sf"/>
</dbReference>
<dbReference type="Pfam" id="PF00665">
    <property type="entry name" value="rve"/>
    <property type="match status" value="1"/>
</dbReference>
<evidence type="ECO:0000256" key="5">
    <source>
        <dbReference type="PROSITE-ProRule" id="PRU00047"/>
    </source>
</evidence>
<accession>A0A2N9IAD6</accession>
<feature type="compositionally biased region" description="Basic residues" evidence="6">
    <location>
        <begin position="184"/>
        <end position="196"/>
    </location>
</feature>
<dbReference type="GO" id="GO:0006508">
    <property type="term" value="P:proteolysis"/>
    <property type="evidence" value="ECO:0007669"/>
    <property type="project" value="UniProtKB-KW"/>
</dbReference>
<dbReference type="SUPFAM" id="SSF57756">
    <property type="entry name" value="Retrovirus zinc finger-like domains"/>
    <property type="match status" value="1"/>
</dbReference>
<evidence type="ECO:0000256" key="6">
    <source>
        <dbReference type="SAM" id="MobiDB-lite"/>
    </source>
</evidence>
<dbReference type="SUPFAM" id="SSF53098">
    <property type="entry name" value="Ribonuclease H-like"/>
    <property type="match status" value="1"/>
</dbReference>
<evidence type="ECO:0000313" key="9">
    <source>
        <dbReference type="EMBL" id="SPD21043.1"/>
    </source>
</evidence>
<dbReference type="SUPFAM" id="SSF56672">
    <property type="entry name" value="DNA/RNA polymerases"/>
    <property type="match status" value="1"/>
</dbReference>
<dbReference type="InterPro" id="IPR043502">
    <property type="entry name" value="DNA/RNA_pol_sf"/>
</dbReference>
<sequence>MMEDVFYCKDLHDPIEGDSAKPSSMPDKEWAKMHRKTIGCIRQCIEVSVFHHVSQETKADTLWKKLESLYERKTAQNKAFAIRKLAHLKLKEGRSVAEHLSEFQDLVNQLTRMNLVVDDELQALLLLSSLLDSWETLVVSLSNFAPNGVLQLAMVNDSLFNEETRRNDMGKDDAQALVTENRGRSKGRNSKGRGKSRSQSQTKGKVKCFYCDKEGHIKRNCKAWKNKQKEETNQKKADDHNTTAVSSDEDVVVLSIGEDECCHVADPYDEWVIDSAASYHVTPRREFFTSYKAGNLGRVKMGNKSYADIVGIGDICVETNTGYTLKLKDVRHIPDMCLNLISVSVLDKEGYESHLGNGKWKLFKGSLVFARGKICCTLYKTQVKLCRDVVNAAQDDSTPDLWHRLLAHMSEKGLSSTRKSNVLDLVYSDVCGPIEVESLGGNRYFVTFIDDASRKVWVYVLKTKDQVFQLFKKFHAMVEREKGKSLKCLRTDNGGEYTSNEFENYCSEYGIRHEKTVPGTPQHNGVAERINRTIVEKVRCMLRMAKLPKSFWAEAVQTACYLINRSLSVPLDFDIPERVWTGEDASYAHLKLWDPKKKKMIRSRDVVFHENENIKDFEKSEKSKSTVEGVSDLTPTSSSSDIATDIEEVQVENYGDEPAEVDGDDAIDTEESFQEVQSHKDKQSWMKAMHEEMDSLHKNNTYELVELPKGKKALRNKWVFKLKKDASLDLELEQMDVKTAFLHGDLEEEIYMVQPEGFEAKGKEHKVCRLKKSLYGLKQAPRQWYKKFDSFMVGQGYTRIDVDHCVYVRQFPNGKFIILLLYVDDMLIVGQDANMILRDRKAKKLWLSQEKYVERVLERFNMKHAKLVSTPLGGHFKLSKKSCPSSNKEKENMASIPYSSVVGSLMYAMVCTRPNIAHAVGVVSSSKPVLEGYTDADMAGDLNGRKSTSGFLFTFVGGVVSWQSKLQKCVALSTTEAEYIAATEAGKEMLWMKRFLQDLGLKQDEYVVHCDSQSALDLSKNSTYHSRMKHIDVRYHWLRLIVDQQLMQLRKIHTDKNPADMLTKVVPKEKLELCAGSAGMNSN</sequence>
<keyword evidence="5" id="KW-0862">Zinc</keyword>
<dbReference type="EMBL" id="OIVN01005132">
    <property type="protein sequence ID" value="SPD21043.1"/>
    <property type="molecule type" value="Genomic_DNA"/>
</dbReference>
<dbReference type="InterPro" id="IPR013103">
    <property type="entry name" value="RVT_2"/>
</dbReference>
<dbReference type="GO" id="GO:0003676">
    <property type="term" value="F:nucleic acid binding"/>
    <property type="evidence" value="ECO:0007669"/>
    <property type="project" value="InterPro"/>
</dbReference>